<dbReference type="Proteomes" id="UP000239494">
    <property type="component" value="Unassembled WGS sequence"/>
</dbReference>
<name>A0A2T0THM2_9PSEU</name>
<dbReference type="Gene3D" id="2.150.10.10">
    <property type="entry name" value="Serralysin-like metalloprotease, C-terminal"/>
    <property type="match status" value="1"/>
</dbReference>
<gene>
    <name evidence="2" type="ORF">CLV43_102698</name>
</gene>
<dbReference type="EMBL" id="PVTF01000002">
    <property type="protein sequence ID" value="PRY45133.1"/>
    <property type="molecule type" value="Genomic_DNA"/>
</dbReference>
<dbReference type="InterPro" id="IPR011049">
    <property type="entry name" value="Serralysin-like_metalloprot_C"/>
</dbReference>
<dbReference type="PRINTS" id="PR00313">
    <property type="entry name" value="CABNDNGRPT"/>
</dbReference>
<organism evidence="2 3">
    <name type="scientific">Umezawaea tangerina</name>
    <dbReference type="NCBI Taxonomy" id="84725"/>
    <lineage>
        <taxon>Bacteria</taxon>
        <taxon>Bacillati</taxon>
        <taxon>Actinomycetota</taxon>
        <taxon>Actinomycetes</taxon>
        <taxon>Pseudonocardiales</taxon>
        <taxon>Pseudonocardiaceae</taxon>
        <taxon>Umezawaea</taxon>
    </lineage>
</organism>
<dbReference type="Pfam" id="PF00353">
    <property type="entry name" value="HemolysinCabind"/>
    <property type="match status" value="1"/>
</dbReference>
<dbReference type="SUPFAM" id="SSF51120">
    <property type="entry name" value="beta-Roll"/>
    <property type="match status" value="1"/>
</dbReference>
<evidence type="ECO:0008006" key="4">
    <source>
        <dbReference type="Google" id="ProtNLM"/>
    </source>
</evidence>
<protein>
    <recommendedName>
        <fullName evidence="4">Hemolysin type calcium-binding protein</fullName>
    </recommendedName>
</protein>
<dbReference type="RefSeq" id="WP_146174709.1">
    <property type="nucleotide sequence ID" value="NZ_PVTF01000002.1"/>
</dbReference>
<evidence type="ECO:0000313" key="3">
    <source>
        <dbReference type="Proteomes" id="UP000239494"/>
    </source>
</evidence>
<keyword evidence="3" id="KW-1185">Reference proteome</keyword>
<dbReference type="InterPro" id="IPR018511">
    <property type="entry name" value="Hemolysin-typ_Ca-bd_CS"/>
</dbReference>
<dbReference type="GO" id="GO:0005509">
    <property type="term" value="F:calcium ion binding"/>
    <property type="evidence" value="ECO:0007669"/>
    <property type="project" value="InterPro"/>
</dbReference>
<dbReference type="InterPro" id="IPR001343">
    <property type="entry name" value="Hemolysn_Ca-bd"/>
</dbReference>
<dbReference type="AlphaFoldDB" id="A0A2T0THM2"/>
<evidence type="ECO:0000256" key="1">
    <source>
        <dbReference type="SAM" id="SignalP"/>
    </source>
</evidence>
<keyword evidence="1" id="KW-0732">Signal</keyword>
<comment type="caution">
    <text evidence="2">The sequence shown here is derived from an EMBL/GenBank/DDBJ whole genome shotgun (WGS) entry which is preliminary data.</text>
</comment>
<reference evidence="2 3" key="1">
    <citation type="submission" date="2018-03" db="EMBL/GenBank/DDBJ databases">
        <title>Genomic Encyclopedia of Archaeal and Bacterial Type Strains, Phase II (KMG-II): from individual species to whole genera.</title>
        <authorList>
            <person name="Goeker M."/>
        </authorList>
    </citation>
    <scope>NUCLEOTIDE SEQUENCE [LARGE SCALE GENOMIC DNA]</scope>
    <source>
        <strain evidence="2 3">DSM 44720</strain>
    </source>
</reference>
<sequence>MRLTTRSAVLAGTILLSLGGSVATGAADPAAVPTCAGLPATIVVAAPGMVTFGDPGGVPADDVIVGTPGEDDIRGLAGDDVICGLDGDDRLGGGDGDDHVFGQGGDDDMAGGDGLDVLTGGPHVEGDRGNGGPGFDACPTTEIRISCP</sequence>
<dbReference type="PROSITE" id="PS00330">
    <property type="entry name" value="HEMOLYSIN_CALCIUM"/>
    <property type="match status" value="1"/>
</dbReference>
<evidence type="ECO:0000313" key="2">
    <source>
        <dbReference type="EMBL" id="PRY45133.1"/>
    </source>
</evidence>
<accession>A0A2T0THM2</accession>
<dbReference type="OrthoDB" id="3693731at2"/>
<feature type="chain" id="PRO_5039297667" description="Hemolysin type calcium-binding protein" evidence="1">
    <location>
        <begin position="27"/>
        <end position="148"/>
    </location>
</feature>
<proteinExistence type="predicted"/>
<feature type="signal peptide" evidence="1">
    <location>
        <begin position="1"/>
        <end position="26"/>
    </location>
</feature>